<dbReference type="CDD" id="cd11764">
    <property type="entry name" value="SH3_Eps8"/>
    <property type="match status" value="1"/>
</dbReference>
<gene>
    <name evidence="10 11 12" type="primary">LOC106458244</name>
</gene>
<evidence type="ECO:0000256" key="2">
    <source>
        <dbReference type="ARBA" id="ARBA00006197"/>
    </source>
</evidence>
<proteinExistence type="inferred from homology"/>
<feature type="compositionally biased region" description="Polar residues" evidence="7">
    <location>
        <begin position="690"/>
        <end position="703"/>
    </location>
</feature>
<evidence type="ECO:0000313" key="10">
    <source>
        <dbReference type="RefSeq" id="XP_022240096.1"/>
    </source>
</evidence>
<dbReference type="InterPro" id="IPR039801">
    <property type="entry name" value="EPS8-like"/>
</dbReference>
<dbReference type="InterPro" id="IPR055093">
    <property type="entry name" value="EPS8_2nd"/>
</dbReference>
<keyword evidence="9" id="KW-1185">Reference proteome</keyword>
<dbReference type="InterPro" id="IPR013625">
    <property type="entry name" value="PTB"/>
</dbReference>
<dbReference type="InterPro" id="IPR013761">
    <property type="entry name" value="SAM/pointed_sf"/>
</dbReference>
<evidence type="ECO:0000256" key="1">
    <source>
        <dbReference type="ARBA" id="ARBA00004496"/>
    </source>
</evidence>
<dbReference type="PROSITE" id="PS50002">
    <property type="entry name" value="SH3"/>
    <property type="match status" value="1"/>
</dbReference>
<feature type="region of interest" description="Disordered" evidence="7">
    <location>
        <begin position="751"/>
        <end position="807"/>
    </location>
</feature>
<feature type="compositionally biased region" description="Basic and acidic residues" evidence="7">
    <location>
        <begin position="520"/>
        <end position="532"/>
    </location>
</feature>
<protein>
    <submittedName>
        <fullName evidence="10 11">Epidermal growth factor receptor kinase substrate 8-like protein 1 isoform X1</fullName>
    </submittedName>
</protein>
<dbReference type="GeneID" id="106458244"/>
<dbReference type="Proteomes" id="UP000694941">
    <property type="component" value="Unplaced"/>
</dbReference>
<dbReference type="InterPro" id="IPR011993">
    <property type="entry name" value="PH-like_dom_sf"/>
</dbReference>
<feature type="region of interest" description="Disordered" evidence="7">
    <location>
        <begin position="676"/>
        <end position="730"/>
    </location>
</feature>
<dbReference type="RefSeq" id="XP_022240098.1">
    <property type="nucleotide sequence ID" value="XM_022384390.1"/>
</dbReference>
<dbReference type="RefSeq" id="XP_022240097.1">
    <property type="nucleotide sequence ID" value="XM_022384389.1"/>
</dbReference>
<dbReference type="PANTHER" id="PTHR12287:SF23">
    <property type="entry name" value="AROUSER, ISOFORM A-RELATED"/>
    <property type="match status" value="1"/>
</dbReference>
<organism evidence="9 12">
    <name type="scientific">Limulus polyphemus</name>
    <name type="common">Atlantic horseshoe crab</name>
    <dbReference type="NCBI Taxonomy" id="6850"/>
    <lineage>
        <taxon>Eukaryota</taxon>
        <taxon>Metazoa</taxon>
        <taxon>Ecdysozoa</taxon>
        <taxon>Arthropoda</taxon>
        <taxon>Chelicerata</taxon>
        <taxon>Merostomata</taxon>
        <taxon>Xiphosura</taxon>
        <taxon>Limulidae</taxon>
        <taxon>Limulus</taxon>
    </lineage>
</organism>
<feature type="compositionally biased region" description="Polar residues" evidence="7">
    <location>
        <begin position="773"/>
        <end position="784"/>
    </location>
</feature>
<evidence type="ECO:0000259" key="8">
    <source>
        <dbReference type="PROSITE" id="PS50002"/>
    </source>
</evidence>
<dbReference type="PANTHER" id="PTHR12287">
    <property type="entry name" value="EPIDERMAL GROWTH FACTOR RECEPTOR KINASE SUBSTRATE EPS8-RELATED PROTEIN"/>
    <property type="match status" value="1"/>
</dbReference>
<comment type="subcellular location">
    <subcellularLocation>
        <location evidence="1">Cytoplasm</location>
    </subcellularLocation>
</comment>
<dbReference type="InterPro" id="IPR035462">
    <property type="entry name" value="Eps8_SH3"/>
</dbReference>
<dbReference type="Pfam" id="PF22975">
    <property type="entry name" value="EPS8_2nd"/>
    <property type="match status" value="1"/>
</dbReference>
<dbReference type="SUPFAM" id="SSF47769">
    <property type="entry name" value="SAM/Pointed domain"/>
    <property type="match status" value="1"/>
</dbReference>
<evidence type="ECO:0000313" key="12">
    <source>
        <dbReference type="RefSeq" id="XP_022240098.1"/>
    </source>
</evidence>
<dbReference type="RefSeq" id="XP_022240096.1">
    <property type="nucleotide sequence ID" value="XM_022384388.1"/>
</dbReference>
<evidence type="ECO:0000313" key="11">
    <source>
        <dbReference type="RefSeq" id="XP_022240097.1"/>
    </source>
</evidence>
<feature type="compositionally biased region" description="Basic and acidic residues" evidence="7">
    <location>
        <begin position="569"/>
        <end position="578"/>
    </location>
</feature>
<dbReference type="CDD" id="cd01210">
    <property type="entry name" value="PTB_EPS8"/>
    <property type="match status" value="1"/>
</dbReference>
<dbReference type="InterPro" id="IPR036028">
    <property type="entry name" value="SH3-like_dom_sf"/>
</dbReference>
<feature type="region of interest" description="Disordered" evidence="7">
    <location>
        <begin position="254"/>
        <end position="280"/>
    </location>
</feature>
<dbReference type="SUPFAM" id="SSF50044">
    <property type="entry name" value="SH3-domain"/>
    <property type="match status" value="1"/>
</dbReference>
<evidence type="ECO:0000256" key="3">
    <source>
        <dbReference type="ARBA" id="ARBA00022443"/>
    </source>
</evidence>
<dbReference type="SUPFAM" id="SSF50729">
    <property type="entry name" value="PH domain-like"/>
    <property type="match status" value="1"/>
</dbReference>
<evidence type="ECO:0000313" key="9">
    <source>
        <dbReference type="Proteomes" id="UP000694941"/>
    </source>
</evidence>
<feature type="region of interest" description="Disordered" evidence="7">
    <location>
        <begin position="558"/>
        <end position="588"/>
    </location>
</feature>
<dbReference type="Gene3D" id="2.30.29.30">
    <property type="entry name" value="Pleckstrin-homology domain (PH domain)/Phosphotyrosine-binding domain (PTB)"/>
    <property type="match status" value="1"/>
</dbReference>
<dbReference type="InterPro" id="IPR041418">
    <property type="entry name" value="SAM_3"/>
</dbReference>
<dbReference type="Pfam" id="PF00018">
    <property type="entry name" value="SH3_1"/>
    <property type="match status" value="1"/>
</dbReference>
<name>A0ABM1S8Z3_LIMPO</name>
<evidence type="ECO:0000256" key="4">
    <source>
        <dbReference type="ARBA" id="ARBA00022490"/>
    </source>
</evidence>
<dbReference type="InterPro" id="IPR033928">
    <property type="entry name" value="EPS8_PTB"/>
</dbReference>
<keyword evidence="5" id="KW-0597">Phosphoprotein</keyword>
<keyword evidence="4" id="KW-0963">Cytoplasm</keyword>
<evidence type="ECO:0000256" key="5">
    <source>
        <dbReference type="ARBA" id="ARBA00022553"/>
    </source>
</evidence>
<dbReference type="Pfam" id="PF08416">
    <property type="entry name" value="PTB"/>
    <property type="match status" value="1"/>
</dbReference>
<keyword evidence="3 6" id="KW-0728">SH3 domain</keyword>
<accession>A0ABM1S8Z3</accession>
<feature type="domain" description="SH3" evidence="8">
    <location>
        <begin position="612"/>
        <end position="671"/>
    </location>
</feature>
<feature type="compositionally biased region" description="Polar residues" evidence="7">
    <location>
        <begin position="9"/>
        <end position="20"/>
    </location>
</feature>
<feature type="region of interest" description="Disordered" evidence="7">
    <location>
        <begin position="1"/>
        <end position="57"/>
    </location>
</feature>
<feature type="region of interest" description="Disordered" evidence="7">
    <location>
        <begin position="520"/>
        <end position="543"/>
    </location>
</feature>
<dbReference type="SMART" id="SM00326">
    <property type="entry name" value="SH3"/>
    <property type="match status" value="1"/>
</dbReference>
<feature type="compositionally biased region" description="Polar residues" evidence="7">
    <location>
        <begin position="534"/>
        <end position="543"/>
    </location>
</feature>
<evidence type="ECO:0000256" key="6">
    <source>
        <dbReference type="PROSITE-ProRule" id="PRU00192"/>
    </source>
</evidence>
<feature type="region of interest" description="Disordered" evidence="7">
    <location>
        <begin position="197"/>
        <end position="220"/>
    </location>
</feature>
<evidence type="ECO:0000256" key="7">
    <source>
        <dbReference type="SAM" id="MobiDB-lite"/>
    </source>
</evidence>
<feature type="compositionally biased region" description="Basic and acidic residues" evidence="7">
    <location>
        <begin position="24"/>
        <end position="40"/>
    </location>
</feature>
<dbReference type="InterPro" id="IPR001452">
    <property type="entry name" value="SH3_domain"/>
</dbReference>
<dbReference type="Pfam" id="PF18016">
    <property type="entry name" value="SAM_3"/>
    <property type="match status" value="1"/>
</dbReference>
<feature type="compositionally biased region" description="Pro residues" evidence="7">
    <location>
        <begin position="203"/>
        <end position="217"/>
    </location>
</feature>
<feature type="compositionally biased region" description="Polar residues" evidence="7">
    <location>
        <begin position="41"/>
        <end position="56"/>
    </location>
</feature>
<reference evidence="10 11" key="1">
    <citation type="submission" date="2025-05" db="UniProtKB">
        <authorList>
            <consortium name="RefSeq"/>
        </authorList>
    </citation>
    <scope>IDENTIFICATION</scope>
    <source>
        <tissue evidence="10 11">Muscle</tissue>
    </source>
</reference>
<dbReference type="Gene3D" id="1.10.150.50">
    <property type="entry name" value="Transcription Factor, Ets-1"/>
    <property type="match status" value="1"/>
</dbReference>
<feature type="compositionally biased region" description="Pro residues" evidence="7">
    <location>
        <begin position="788"/>
        <end position="801"/>
    </location>
</feature>
<feature type="compositionally biased region" description="Low complexity" evidence="7">
    <location>
        <begin position="710"/>
        <end position="724"/>
    </location>
</feature>
<comment type="similarity">
    <text evidence="2">Belongs to the EPS8 family.</text>
</comment>
<sequence>MPGVIGSPYIQNSQNSQQRFGSYPDRREMSPHRQDSDMRASRSSFANGYGSDQQSDQVEDGPLYLLEHLATFSVGSEFGLESPKDGLRRLLQMEKSTGIWTQKMQLKLDRRWVVIKDYENGDVVEKFPMNLISDPTSFISNDSREIYNNVLIFIVREDSRNKLKNSGEMHIFQCVRVSAQDVVEEMRLFMNGKWKPGYRSTPRPIPPPPSNPPPDPPLNGKVRDHVNLFNAAAAAAASVPQDFASTLLAVPRSSQIKNERQDQMRSPSHYPREISEEPTSVGNERYEKEVMMLNCCFDDIEIFVGRLQHAAAAYQELERRQKSRKNKKKDLGDGILSIRAKPPSEREFIEVLQKFKFSFNLLARLKNHIHDPNAPELIHFLFTPLTLVVDAAQQTGSNLPPQVVAPLLTADAIDLLVNCCSSKETDLWHSLGDPWIIPRDQWRGNQGSYHPVFSNGWAPEYPFSEDRERAGITAAAAASAAQRYRRDNLRRAQEEAELRNQDYLRHSNSQLERDGHYDIDYYSSDRDQRPMSEQRPTNYSNQFYDASPADVLRKAPYMDRSGANTPSDQDFHDRETRSDISTSSAEHGMIPTDALRQFERQQRPWFEDIRARGNKCVVVLYPRTANNDKELTVVKGELLELLDDSRKWWRARNMRGQVGYIPSTIIAQYQGSPSEDEVFSNPLYSRAGPSRNNYYSPNESSPVQERRNDSSSGPSSSPYRGPSYHPIPTPASADWIQRERMGKKDSAFNTALSRMDSPDGRKQRNNRFLPLCTTPQWSSFMTTQPEPVMAPPPPPPPPPSFPDTVPDSSKYLARKIKQEVHPKTQNAQDLFQEELRERLTLGHKAKKKLGMMQQNNLSAVYITAESTPVEVQSWLESKDFSTEICQLFTEMNGKRLFELTRIQLEEVLGVEVGGRLYNHITVQKNMSGYKTMSGQELQSILAQRRKKVENSNEVLN</sequence>
<dbReference type="Gene3D" id="2.30.30.40">
    <property type="entry name" value="SH3 Domains"/>
    <property type="match status" value="1"/>
</dbReference>